<dbReference type="RefSeq" id="WP_146992261.1">
    <property type="nucleotide sequence ID" value="NZ_VITY01000020.1"/>
</dbReference>
<dbReference type="Proteomes" id="UP000321304">
    <property type="component" value="Unassembled WGS sequence"/>
</dbReference>
<reference evidence="2 3" key="1">
    <citation type="submission" date="2019-06" db="EMBL/GenBank/DDBJ databases">
        <title>Genomic Encyclopedia of Type Strains, Phase IV (KMG-V): Genome sequencing to study the core and pangenomes of soil and plant-associated prokaryotes.</title>
        <authorList>
            <person name="Whitman W."/>
        </authorList>
    </citation>
    <scope>NUCLEOTIDE SEQUENCE [LARGE SCALE GENOMIC DNA]</scope>
    <source>
        <strain evidence="2 3">BR 10355</strain>
    </source>
</reference>
<protein>
    <submittedName>
        <fullName evidence="2">Alpha/beta hydrolase family protein</fullName>
    </submittedName>
</protein>
<dbReference type="AlphaFoldDB" id="A0A560L043"/>
<name>A0A560L043_9BRAD</name>
<dbReference type="GO" id="GO:0016787">
    <property type="term" value="F:hydrolase activity"/>
    <property type="evidence" value="ECO:0007669"/>
    <property type="project" value="UniProtKB-KW"/>
</dbReference>
<organism evidence="2 3">
    <name type="scientific">Bradyrhizobium macuxiense</name>
    <dbReference type="NCBI Taxonomy" id="1755647"/>
    <lineage>
        <taxon>Bacteria</taxon>
        <taxon>Pseudomonadati</taxon>
        <taxon>Pseudomonadota</taxon>
        <taxon>Alphaproteobacteria</taxon>
        <taxon>Hyphomicrobiales</taxon>
        <taxon>Nitrobacteraceae</taxon>
        <taxon>Bradyrhizobium</taxon>
    </lineage>
</organism>
<dbReference type="InterPro" id="IPR000073">
    <property type="entry name" value="AB_hydrolase_1"/>
</dbReference>
<dbReference type="SUPFAM" id="SSF53474">
    <property type="entry name" value="alpha/beta-Hydrolases"/>
    <property type="match status" value="1"/>
</dbReference>
<dbReference type="PANTHER" id="PTHR37017">
    <property type="entry name" value="AB HYDROLASE-1 DOMAIN-CONTAINING PROTEIN-RELATED"/>
    <property type="match status" value="1"/>
</dbReference>
<sequence length="255" mass="27861">MALSAALPPTFVLVHGAYHGGWCWKPLARLLRAAGHEVYTPTQTGLGERRHLMSDKITMETFVLDIVNLILSEDLNDVVLVGHSYGGRSNSGVADRIPERLRRLIYIDGGLAPDGRSFFDALPEEMQKTFTKTSFDFDGGISLPPPCATVFGVQDPEQVAWLNRFLTPQPLSVNRSTLPLVNPLANGLPVTYVECVSPRLPFAASSVGYARKQPDWRVLEFNGGHNAIVTHAKEMAELLLREGAIARPASSDAAE</sequence>
<dbReference type="InterPro" id="IPR052897">
    <property type="entry name" value="Sec-Metab_Biosynth_Hydrolase"/>
</dbReference>
<evidence type="ECO:0000259" key="1">
    <source>
        <dbReference type="Pfam" id="PF12697"/>
    </source>
</evidence>
<keyword evidence="3" id="KW-1185">Reference proteome</keyword>
<feature type="domain" description="AB hydrolase-1" evidence="1">
    <location>
        <begin position="11"/>
        <end position="237"/>
    </location>
</feature>
<dbReference type="EMBL" id="VITY01000020">
    <property type="protein sequence ID" value="TWB87744.1"/>
    <property type="molecule type" value="Genomic_DNA"/>
</dbReference>
<comment type="caution">
    <text evidence="2">The sequence shown here is derived from an EMBL/GenBank/DDBJ whole genome shotgun (WGS) entry which is preliminary data.</text>
</comment>
<accession>A0A560L043</accession>
<dbReference type="OrthoDB" id="9814966at2"/>
<dbReference type="InterPro" id="IPR029058">
    <property type="entry name" value="AB_hydrolase_fold"/>
</dbReference>
<evidence type="ECO:0000313" key="3">
    <source>
        <dbReference type="Proteomes" id="UP000321304"/>
    </source>
</evidence>
<evidence type="ECO:0000313" key="2">
    <source>
        <dbReference type="EMBL" id="TWB87744.1"/>
    </source>
</evidence>
<proteinExistence type="predicted"/>
<dbReference type="Pfam" id="PF12697">
    <property type="entry name" value="Abhydrolase_6"/>
    <property type="match status" value="1"/>
</dbReference>
<keyword evidence="2" id="KW-0378">Hydrolase</keyword>
<dbReference type="PANTHER" id="PTHR37017:SF8">
    <property type="entry name" value="AB HYDROLASE-1 DOMAIN-CONTAINING PROTEIN"/>
    <property type="match status" value="1"/>
</dbReference>
<gene>
    <name evidence="2" type="ORF">FBZ93_12042</name>
</gene>
<dbReference type="Gene3D" id="3.40.50.1820">
    <property type="entry name" value="alpha/beta hydrolase"/>
    <property type="match status" value="1"/>
</dbReference>